<evidence type="ECO:0000313" key="2">
    <source>
        <dbReference type="EMBL" id="KAK0400395.1"/>
    </source>
</evidence>
<comment type="caution">
    <text evidence="2">The sequence shown here is derived from an EMBL/GenBank/DDBJ whole genome shotgun (WGS) entry which is preliminary data.</text>
</comment>
<accession>A0AA39H768</accession>
<gene>
    <name evidence="2" type="ORF">QR680_003473</name>
</gene>
<feature type="region of interest" description="Disordered" evidence="1">
    <location>
        <begin position="68"/>
        <end position="100"/>
    </location>
</feature>
<reference evidence="2" key="1">
    <citation type="submission" date="2023-06" db="EMBL/GenBank/DDBJ databases">
        <title>Genomic analysis of the entomopathogenic nematode Steinernema hermaphroditum.</title>
        <authorList>
            <person name="Schwarz E.M."/>
            <person name="Heppert J.K."/>
            <person name="Baniya A."/>
            <person name="Schwartz H.T."/>
            <person name="Tan C.-H."/>
            <person name="Antoshechkin I."/>
            <person name="Sternberg P.W."/>
            <person name="Goodrich-Blair H."/>
            <person name="Dillman A.R."/>
        </authorList>
    </citation>
    <scope>NUCLEOTIDE SEQUENCE</scope>
    <source>
        <strain evidence="2">PS9179</strain>
        <tissue evidence="2">Whole animal</tissue>
    </source>
</reference>
<organism evidence="2 3">
    <name type="scientific">Steinernema hermaphroditum</name>
    <dbReference type="NCBI Taxonomy" id="289476"/>
    <lineage>
        <taxon>Eukaryota</taxon>
        <taxon>Metazoa</taxon>
        <taxon>Ecdysozoa</taxon>
        <taxon>Nematoda</taxon>
        <taxon>Chromadorea</taxon>
        <taxon>Rhabditida</taxon>
        <taxon>Tylenchina</taxon>
        <taxon>Panagrolaimomorpha</taxon>
        <taxon>Strongyloidoidea</taxon>
        <taxon>Steinernematidae</taxon>
        <taxon>Steinernema</taxon>
    </lineage>
</organism>
<dbReference type="Proteomes" id="UP001175271">
    <property type="component" value="Unassembled WGS sequence"/>
</dbReference>
<dbReference type="EMBL" id="JAUCMV010000005">
    <property type="protein sequence ID" value="KAK0400395.1"/>
    <property type="molecule type" value="Genomic_DNA"/>
</dbReference>
<sequence>MLRVYNEERADRENHYRAAKFAAMEDPNAIPLPIGTGYIDPKVAYTPQGMAYSLTVPQKSILKKPLSSVTVHNTPPGPPCTLSQPMSDSEYEDQDESEPARGKVHFVGQETKVINEDDDFEPVEIPANLFSGERAMGVLPPGMVHPPLKPTYTASTSLSRFGYGTALGPSEAVISANSVVIGEATISAGPQMRDMRRESTRFVPLSLRVHRTQKLGPVKQHPQKAERVQGKSVDEAYKDFIGIERFD</sequence>
<evidence type="ECO:0000256" key="1">
    <source>
        <dbReference type="SAM" id="MobiDB-lite"/>
    </source>
</evidence>
<name>A0AA39H768_9BILA</name>
<dbReference type="AlphaFoldDB" id="A0AA39H768"/>
<evidence type="ECO:0000313" key="3">
    <source>
        <dbReference type="Proteomes" id="UP001175271"/>
    </source>
</evidence>
<keyword evidence="3" id="KW-1185">Reference proteome</keyword>
<proteinExistence type="predicted"/>
<protein>
    <submittedName>
        <fullName evidence="2">Uncharacterized protein</fullName>
    </submittedName>
</protein>